<accession>A0ABZ2YQE4</accession>
<feature type="domain" description="RadC-like JAB" evidence="1">
    <location>
        <begin position="35"/>
        <end position="137"/>
    </location>
</feature>
<dbReference type="Pfam" id="PF04002">
    <property type="entry name" value="RadC"/>
    <property type="match status" value="1"/>
</dbReference>
<sequence length="142" mass="15555">MPGVFTAAQCAERPGNGQMGALILQLQLFSNKFACDRSKIWVIGMSRGEEVLFTELIHVSDRDRPFPPATPVFWQAVQKRSAGVILAKSGLPGIPGPQEGDVRFMDRMAGAGLKKECPLLDYLLVGEASWYSMKAQQLFVVA</sequence>
<evidence type="ECO:0000313" key="2">
    <source>
        <dbReference type="EMBL" id="WZN41592.1"/>
    </source>
</evidence>
<gene>
    <name evidence="2" type="ORF">WJU16_00885</name>
</gene>
<dbReference type="Gene3D" id="3.40.140.10">
    <property type="entry name" value="Cytidine Deaminase, domain 2"/>
    <property type="match status" value="1"/>
</dbReference>
<name>A0ABZ2YQE4_9BACT</name>
<evidence type="ECO:0000313" key="3">
    <source>
        <dbReference type="Proteomes" id="UP001485459"/>
    </source>
</evidence>
<dbReference type="Proteomes" id="UP001485459">
    <property type="component" value="Chromosome"/>
</dbReference>
<dbReference type="EMBL" id="CP149822">
    <property type="protein sequence ID" value="WZN41592.1"/>
    <property type="molecule type" value="Genomic_DNA"/>
</dbReference>
<evidence type="ECO:0000259" key="1">
    <source>
        <dbReference type="Pfam" id="PF04002"/>
    </source>
</evidence>
<reference evidence="3" key="1">
    <citation type="submission" date="2024-03" db="EMBL/GenBank/DDBJ databases">
        <title>Chitinophaga horti sp. nov., isolated from garden soil.</title>
        <authorList>
            <person name="Lee D.S."/>
            <person name="Han D.M."/>
            <person name="Baek J.H."/>
            <person name="Choi D.G."/>
            <person name="Jeon J.H."/>
            <person name="Jeon C.O."/>
        </authorList>
    </citation>
    <scope>NUCLEOTIDE SEQUENCE [LARGE SCALE GENOMIC DNA]</scope>
    <source>
        <strain evidence="3">GPA1</strain>
    </source>
</reference>
<protein>
    <submittedName>
        <fullName evidence="2">JAB domain-containing protein</fullName>
    </submittedName>
</protein>
<dbReference type="RefSeq" id="WP_341836441.1">
    <property type="nucleotide sequence ID" value="NZ_CP149822.1"/>
</dbReference>
<keyword evidence="3" id="KW-1185">Reference proteome</keyword>
<proteinExistence type="predicted"/>
<dbReference type="InterPro" id="IPR025657">
    <property type="entry name" value="RadC_JAB"/>
</dbReference>
<organism evidence="2 3">
    <name type="scientific">Chitinophaga pollutisoli</name>
    <dbReference type="NCBI Taxonomy" id="3133966"/>
    <lineage>
        <taxon>Bacteria</taxon>
        <taxon>Pseudomonadati</taxon>
        <taxon>Bacteroidota</taxon>
        <taxon>Chitinophagia</taxon>
        <taxon>Chitinophagales</taxon>
        <taxon>Chitinophagaceae</taxon>
        <taxon>Chitinophaga</taxon>
    </lineage>
</organism>